<dbReference type="EMBL" id="BAAADS010000008">
    <property type="protein sequence ID" value="GAA0597527.1"/>
    <property type="molecule type" value="Genomic_DNA"/>
</dbReference>
<keyword evidence="6" id="KW-0472">Membrane</keyword>
<dbReference type="InterPro" id="IPR043504">
    <property type="entry name" value="Peptidase_S1_PA_chymotrypsin"/>
</dbReference>
<proteinExistence type="inferred from homology"/>
<evidence type="ECO:0000259" key="7">
    <source>
        <dbReference type="PROSITE" id="PS50106"/>
    </source>
</evidence>
<dbReference type="Pfam" id="PF13180">
    <property type="entry name" value="PDZ_2"/>
    <property type="match status" value="1"/>
</dbReference>
<dbReference type="RefSeq" id="WP_343811241.1">
    <property type="nucleotide sequence ID" value="NZ_BAAADS010000008.1"/>
</dbReference>
<sequence>MERNDNQHEFERDASHNHHESVDSSSDNRDQPEQEEILNKQQERTSSEEESNKGVAETARANAQAKKPKPEKQKRGFSSLVSGLVGGIIAAVVVAMLFITNVIPTNNTDSSSSSESATANESTTPPIAETVSSSNVNVASTIDQASKAVVGVLNMQQKNIWTESKEAGSGSGIIYKKENGKAYVVTNHHVVEGAEEVKIVLNDGKRMNAKVLGSDPLTDLAVLQVDGKKINTVADLGSSKDLKVGQTVIAVGNPLGMNFANSVTKGIISGLNRSVKVDVDGDKRPDWVTEVIQTDAAINPGNSGGALLNADGKVIGINSMKIARRSVEGIGFAIPIGQAKPIMEQLEEKGKVARPYIGISTVGISQVPLQYRDQIQLPDSVKGGMVVAQIEPGSPAGKADLQQFDVITKINGHDIKSILDLRKYMYTETKIGETIEMEVYRNGESQKVELTLGKRPQQN</sequence>
<dbReference type="Proteomes" id="UP001500866">
    <property type="component" value="Unassembled WGS sequence"/>
</dbReference>
<comment type="similarity">
    <text evidence="1">Belongs to the peptidase S1C family.</text>
</comment>
<keyword evidence="4" id="KW-0720">Serine protease</keyword>
<dbReference type="SUPFAM" id="SSF50494">
    <property type="entry name" value="Trypsin-like serine proteases"/>
    <property type="match status" value="1"/>
</dbReference>
<dbReference type="PROSITE" id="PS50106">
    <property type="entry name" value="PDZ"/>
    <property type="match status" value="1"/>
</dbReference>
<dbReference type="Pfam" id="PF13365">
    <property type="entry name" value="Trypsin_2"/>
    <property type="match status" value="1"/>
</dbReference>
<feature type="region of interest" description="Disordered" evidence="5">
    <location>
        <begin position="1"/>
        <end position="75"/>
    </location>
</feature>
<keyword evidence="2 8" id="KW-0645">Protease</keyword>
<name>A0ABP3QUC3_9BACI</name>
<reference evidence="9" key="1">
    <citation type="journal article" date="2019" name="Int. J. Syst. Evol. Microbiol.">
        <title>The Global Catalogue of Microorganisms (GCM) 10K type strain sequencing project: providing services to taxonomists for standard genome sequencing and annotation.</title>
        <authorList>
            <consortium name="The Broad Institute Genomics Platform"/>
            <consortium name="The Broad Institute Genome Sequencing Center for Infectious Disease"/>
            <person name="Wu L."/>
            <person name="Ma J."/>
        </authorList>
    </citation>
    <scope>NUCLEOTIDE SEQUENCE [LARGE SCALE GENOMIC DNA]</scope>
    <source>
        <strain evidence="9">JCM 15395</strain>
    </source>
</reference>
<evidence type="ECO:0000256" key="6">
    <source>
        <dbReference type="SAM" id="Phobius"/>
    </source>
</evidence>
<keyword evidence="6" id="KW-1133">Transmembrane helix</keyword>
<comment type="caution">
    <text evidence="8">The sequence shown here is derived from an EMBL/GenBank/DDBJ whole genome shotgun (WGS) entry which is preliminary data.</text>
</comment>
<dbReference type="InterPro" id="IPR001940">
    <property type="entry name" value="Peptidase_S1C"/>
</dbReference>
<dbReference type="InterPro" id="IPR051201">
    <property type="entry name" value="Chloro_Bact_Ser_Proteases"/>
</dbReference>
<feature type="transmembrane region" description="Helical" evidence="6">
    <location>
        <begin position="76"/>
        <end position="99"/>
    </location>
</feature>
<evidence type="ECO:0000313" key="9">
    <source>
        <dbReference type="Proteomes" id="UP001500866"/>
    </source>
</evidence>
<dbReference type="InterPro" id="IPR001478">
    <property type="entry name" value="PDZ"/>
</dbReference>
<dbReference type="Gene3D" id="2.40.10.10">
    <property type="entry name" value="Trypsin-like serine proteases"/>
    <property type="match status" value="2"/>
</dbReference>
<accession>A0ABP3QUC3</accession>
<protein>
    <submittedName>
        <fullName evidence="8">Serine protease HtrC</fullName>
    </submittedName>
</protein>
<dbReference type="SUPFAM" id="SSF50156">
    <property type="entry name" value="PDZ domain-like"/>
    <property type="match status" value="1"/>
</dbReference>
<evidence type="ECO:0000256" key="1">
    <source>
        <dbReference type="ARBA" id="ARBA00010541"/>
    </source>
</evidence>
<evidence type="ECO:0000256" key="4">
    <source>
        <dbReference type="ARBA" id="ARBA00022825"/>
    </source>
</evidence>
<feature type="compositionally biased region" description="Low complexity" evidence="5">
    <location>
        <begin position="105"/>
        <end position="124"/>
    </location>
</feature>
<dbReference type="PANTHER" id="PTHR43343:SF3">
    <property type="entry name" value="PROTEASE DO-LIKE 8, CHLOROPLASTIC"/>
    <property type="match status" value="1"/>
</dbReference>
<dbReference type="GO" id="GO:0006508">
    <property type="term" value="P:proteolysis"/>
    <property type="evidence" value="ECO:0007669"/>
    <property type="project" value="UniProtKB-KW"/>
</dbReference>
<keyword evidence="6" id="KW-0812">Transmembrane</keyword>
<dbReference type="PANTHER" id="PTHR43343">
    <property type="entry name" value="PEPTIDASE S12"/>
    <property type="match status" value="1"/>
</dbReference>
<evidence type="ECO:0000256" key="5">
    <source>
        <dbReference type="SAM" id="MobiDB-lite"/>
    </source>
</evidence>
<organism evidence="8 9">
    <name type="scientific">Virgibacillus siamensis</name>
    <dbReference type="NCBI Taxonomy" id="480071"/>
    <lineage>
        <taxon>Bacteria</taxon>
        <taxon>Bacillati</taxon>
        <taxon>Bacillota</taxon>
        <taxon>Bacilli</taxon>
        <taxon>Bacillales</taxon>
        <taxon>Bacillaceae</taxon>
        <taxon>Virgibacillus</taxon>
    </lineage>
</organism>
<evidence type="ECO:0000256" key="2">
    <source>
        <dbReference type="ARBA" id="ARBA00022670"/>
    </source>
</evidence>
<evidence type="ECO:0000313" key="8">
    <source>
        <dbReference type="EMBL" id="GAA0597527.1"/>
    </source>
</evidence>
<keyword evidence="9" id="KW-1185">Reference proteome</keyword>
<keyword evidence="3" id="KW-0378">Hydrolase</keyword>
<feature type="compositionally biased region" description="Basic and acidic residues" evidence="5">
    <location>
        <begin position="1"/>
        <end position="52"/>
    </location>
</feature>
<dbReference type="InterPro" id="IPR009003">
    <property type="entry name" value="Peptidase_S1_PA"/>
</dbReference>
<feature type="region of interest" description="Disordered" evidence="5">
    <location>
        <begin position="105"/>
        <end position="132"/>
    </location>
</feature>
<feature type="domain" description="PDZ" evidence="7">
    <location>
        <begin position="366"/>
        <end position="418"/>
    </location>
</feature>
<dbReference type="InterPro" id="IPR036034">
    <property type="entry name" value="PDZ_sf"/>
</dbReference>
<dbReference type="GO" id="GO:0008233">
    <property type="term" value="F:peptidase activity"/>
    <property type="evidence" value="ECO:0007669"/>
    <property type="project" value="UniProtKB-KW"/>
</dbReference>
<evidence type="ECO:0000256" key="3">
    <source>
        <dbReference type="ARBA" id="ARBA00022801"/>
    </source>
</evidence>
<dbReference type="Gene3D" id="2.30.42.10">
    <property type="match status" value="1"/>
</dbReference>
<gene>
    <name evidence="8" type="primary">htrC_1</name>
    <name evidence="8" type="ORF">GCM10009001_12130</name>
</gene>
<dbReference type="PRINTS" id="PR00834">
    <property type="entry name" value="PROTEASES2C"/>
</dbReference>
<dbReference type="SMART" id="SM00228">
    <property type="entry name" value="PDZ"/>
    <property type="match status" value="1"/>
</dbReference>